<organism evidence="2 3">
    <name type="scientific">Trichonephila clavipes</name>
    <name type="common">Golden silk orbweaver</name>
    <name type="synonym">Nephila clavipes</name>
    <dbReference type="NCBI Taxonomy" id="2585209"/>
    <lineage>
        <taxon>Eukaryota</taxon>
        <taxon>Metazoa</taxon>
        <taxon>Ecdysozoa</taxon>
        <taxon>Arthropoda</taxon>
        <taxon>Chelicerata</taxon>
        <taxon>Arachnida</taxon>
        <taxon>Araneae</taxon>
        <taxon>Araneomorphae</taxon>
        <taxon>Entelegynae</taxon>
        <taxon>Araneoidea</taxon>
        <taxon>Nephilidae</taxon>
        <taxon>Trichonephila</taxon>
    </lineage>
</organism>
<evidence type="ECO:0000313" key="2">
    <source>
        <dbReference type="EMBL" id="GFY27307.1"/>
    </source>
</evidence>
<accession>A0A8X6W2W7</accession>
<feature type="region of interest" description="Disordered" evidence="1">
    <location>
        <begin position="45"/>
        <end position="85"/>
    </location>
</feature>
<dbReference type="AlphaFoldDB" id="A0A8X6W2W7"/>
<protein>
    <submittedName>
        <fullName evidence="2">Uncharacterized protein</fullName>
    </submittedName>
</protein>
<reference evidence="2" key="1">
    <citation type="submission" date="2020-08" db="EMBL/GenBank/DDBJ databases">
        <title>Multicomponent nature underlies the extraordinary mechanical properties of spider dragline silk.</title>
        <authorList>
            <person name="Kono N."/>
            <person name="Nakamura H."/>
            <person name="Mori M."/>
            <person name="Yoshida Y."/>
            <person name="Ohtoshi R."/>
            <person name="Malay A.D."/>
            <person name="Moran D.A.P."/>
            <person name="Tomita M."/>
            <person name="Numata K."/>
            <person name="Arakawa K."/>
        </authorList>
    </citation>
    <scope>NUCLEOTIDE SEQUENCE</scope>
</reference>
<keyword evidence="3" id="KW-1185">Reference proteome</keyword>
<evidence type="ECO:0000256" key="1">
    <source>
        <dbReference type="SAM" id="MobiDB-lite"/>
    </source>
</evidence>
<dbReference type="EMBL" id="BMAU01021379">
    <property type="protein sequence ID" value="GFY27307.1"/>
    <property type="molecule type" value="Genomic_DNA"/>
</dbReference>
<name>A0A8X6W2W7_TRICX</name>
<dbReference type="Proteomes" id="UP000887159">
    <property type="component" value="Unassembled WGS sequence"/>
</dbReference>
<gene>
    <name evidence="2" type="ORF">TNCV_2069271</name>
</gene>
<comment type="caution">
    <text evidence="2">The sequence shown here is derived from an EMBL/GenBank/DDBJ whole genome shotgun (WGS) entry which is preliminary data.</text>
</comment>
<proteinExistence type="predicted"/>
<feature type="compositionally biased region" description="Basic and acidic residues" evidence="1">
    <location>
        <begin position="57"/>
        <end position="77"/>
    </location>
</feature>
<sequence length="85" mass="9678">MIWLGSTPILREHFGGCQGPPTSLSLPPCSREDLQIDNYLDCKELLPAPGNRSNKRRDREEDLATTEGERSERGRREGWRRKPGS</sequence>
<evidence type="ECO:0000313" key="3">
    <source>
        <dbReference type="Proteomes" id="UP000887159"/>
    </source>
</evidence>